<evidence type="ECO:0000256" key="6">
    <source>
        <dbReference type="ARBA" id="ARBA00022801"/>
    </source>
</evidence>
<dbReference type="Proteomes" id="UP000324760">
    <property type="component" value="Chromosome"/>
</dbReference>
<dbReference type="InterPro" id="IPR008915">
    <property type="entry name" value="Peptidase_M50"/>
</dbReference>
<comment type="cofactor">
    <cofactor evidence="1 11">
        <name>Zn(2+)</name>
        <dbReference type="ChEBI" id="CHEBI:29105"/>
    </cofactor>
</comment>
<dbReference type="PANTHER" id="PTHR42837">
    <property type="entry name" value="REGULATOR OF SIGMA-E PROTEASE RSEP"/>
    <property type="match status" value="1"/>
</dbReference>
<comment type="similarity">
    <text evidence="3 11">Belongs to the peptidase M50B family.</text>
</comment>
<gene>
    <name evidence="13" type="primary">rseP</name>
    <name evidence="13" type="ORF">F0U83_02790</name>
</gene>
<evidence type="ECO:0000313" key="14">
    <source>
        <dbReference type="Proteomes" id="UP000324760"/>
    </source>
</evidence>
<dbReference type="EC" id="3.4.24.-" evidence="11"/>
<protein>
    <recommendedName>
        <fullName evidence="11">Zinc metalloprotease</fullName>
        <ecNumber evidence="11">3.4.24.-</ecNumber>
    </recommendedName>
</protein>
<dbReference type="GO" id="GO:0046872">
    <property type="term" value="F:metal ion binding"/>
    <property type="evidence" value="ECO:0007669"/>
    <property type="project" value="UniProtKB-KW"/>
</dbReference>
<dbReference type="PANTHER" id="PTHR42837:SF2">
    <property type="entry name" value="MEMBRANE METALLOPROTEASE ARASP2, CHLOROPLASTIC-RELATED"/>
    <property type="match status" value="1"/>
</dbReference>
<proteinExistence type="inferred from homology"/>
<accession>A0A5P1R7W0</accession>
<keyword evidence="14" id="KW-1185">Reference proteome</keyword>
<dbReference type="RefSeq" id="WP_138986424.1">
    <property type="nucleotide sequence ID" value="NZ_CP043869.1"/>
</dbReference>
<evidence type="ECO:0000256" key="1">
    <source>
        <dbReference type="ARBA" id="ARBA00001947"/>
    </source>
</evidence>
<evidence type="ECO:0000256" key="9">
    <source>
        <dbReference type="ARBA" id="ARBA00023049"/>
    </source>
</evidence>
<evidence type="ECO:0000313" key="13">
    <source>
        <dbReference type="EMBL" id="QEQ95720.1"/>
    </source>
</evidence>
<evidence type="ECO:0000256" key="2">
    <source>
        <dbReference type="ARBA" id="ARBA00004141"/>
    </source>
</evidence>
<evidence type="ECO:0000256" key="8">
    <source>
        <dbReference type="ARBA" id="ARBA00022989"/>
    </source>
</evidence>
<dbReference type="GO" id="GO:0016020">
    <property type="term" value="C:membrane"/>
    <property type="evidence" value="ECO:0007669"/>
    <property type="project" value="UniProtKB-SubCell"/>
</dbReference>
<keyword evidence="4 13" id="KW-0645">Protease</keyword>
<dbReference type="InterPro" id="IPR004387">
    <property type="entry name" value="Pept_M50_Zn"/>
</dbReference>
<dbReference type="InterPro" id="IPR041489">
    <property type="entry name" value="PDZ_6"/>
</dbReference>
<dbReference type="Gene3D" id="2.30.42.10">
    <property type="match status" value="2"/>
</dbReference>
<keyword evidence="5 11" id="KW-0812">Transmembrane</keyword>
<dbReference type="OrthoDB" id="9782003at2"/>
<keyword evidence="8 11" id="KW-1133">Transmembrane helix</keyword>
<dbReference type="InterPro" id="IPR036034">
    <property type="entry name" value="PDZ_sf"/>
</dbReference>
<dbReference type="SMART" id="SM00228">
    <property type="entry name" value="PDZ"/>
    <property type="match status" value="2"/>
</dbReference>
<dbReference type="GO" id="GO:0006508">
    <property type="term" value="P:proteolysis"/>
    <property type="evidence" value="ECO:0007669"/>
    <property type="project" value="UniProtKB-KW"/>
</dbReference>
<feature type="transmembrane region" description="Helical" evidence="11">
    <location>
        <begin position="6"/>
        <end position="28"/>
    </location>
</feature>
<feature type="transmembrane region" description="Helical" evidence="11">
    <location>
        <begin position="93"/>
        <end position="118"/>
    </location>
</feature>
<feature type="transmembrane region" description="Helical" evidence="11">
    <location>
        <begin position="424"/>
        <end position="445"/>
    </location>
</feature>
<feature type="domain" description="PDZ" evidence="12">
    <location>
        <begin position="201"/>
        <end position="255"/>
    </location>
</feature>
<evidence type="ECO:0000256" key="3">
    <source>
        <dbReference type="ARBA" id="ARBA00007931"/>
    </source>
</evidence>
<evidence type="ECO:0000259" key="12">
    <source>
        <dbReference type="PROSITE" id="PS50106"/>
    </source>
</evidence>
<keyword evidence="11" id="KW-0479">Metal-binding</keyword>
<keyword evidence="9 11" id="KW-0482">Metalloprotease</keyword>
<dbReference type="InterPro" id="IPR001478">
    <property type="entry name" value="PDZ"/>
</dbReference>
<sequence length="451" mass="48818">MDILQTILAMIVTLGILVTIHEWGHYWVARRCGVKVLRFSVGFGKPLWMRKGADGTEYVVAAIPLGGFVRMLDEREGEVAESEKSMAFNNKPVLQRIAIVAAGPLVNLLFAVFAYWLMFVVGVSAIAPVIGGLKPDSPAAFSALPIGSEIVSINDSKVQSWEEVNLQLAAHVGETGNIRVGVKPSVSAEPQIYTVNLIDWKVDLEVESPVSAMGLVPFRPEVKPVLGQVVEKSPADLAGLKVGDRIVSIEGTPVSTWGTLVELVQDSADRSLLFDIERDGQRFTFEVTPRAEAAADGQSIGKIGAGVRLPDWPESMQRSIQYTPFEAISEAINKTLHMIALTLDSIWKMIEGVISVKNLSGPITIAKVAGASAASGFEPFISFLAYLSISLGVLNLLPIPVLDGGHLVYYTIELFRGKPVSERIQLVGFKIGMTLLLSLMTLAIVNDVMRL</sequence>
<evidence type="ECO:0000256" key="7">
    <source>
        <dbReference type="ARBA" id="ARBA00022833"/>
    </source>
</evidence>
<dbReference type="NCBIfam" id="NF008046">
    <property type="entry name" value="PRK10779.1"/>
    <property type="match status" value="1"/>
</dbReference>
<dbReference type="KEGG" id="ncu:F0U83_02790"/>
<evidence type="ECO:0000256" key="10">
    <source>
        <dbReference type="ARBA" id="ARBA00023136"/>
    </source>
</evidence>
<evidence type="ECO:0000256" key="4">
    <source>
        <dbReference type="ARBA" id="ARBA00022670"/>
    </source>
</evidence>
<dbReference type="AlphaFoldDB" id="A0A5P1R7W0"/>
<keyword evidence="10 11" id="KW-0472">Membrane</keyword>
<dbReference type="SUPFAM" id="SSF50156">
    <property type="entry name" value="PDZ domain-like"/>
    <property type="match status" value="2"/>
</dbReference>
<dbReference type="Pfam" id="PF02163">
    <property type="entry name" value="Peptidase_M50"/>
    <property type="match status" value="1"/>
</dbReference>
<keyword evidence="7 11" id="KW-0862">Zinc</keyword>
<dbReference type="NCBIfam" id="TIGR00054">
    <property type="entry name" value="RIP metalloprotease RseP"/>
    <property type="match status" value="1"/>
</dbReference>
<dbReference type="Pfam" id="PF17820">
    <property type="entry name" value="PDZ_6"/>
    <property type="match status" value="1"/>
</dbReference>
<dbReference type="PROSITE" id="PS50106">
    <property type="entry name" value="PDZ"/>
    <property type="match status" value="1"/>
</dbReference>
<dbReference type="GO" id="GO:0004222">
    <property type="term" value="F:metalloendopeptidase activity"/>
    <property type="evidence" value="ECO:0007669"/>
    <property type="project" value="InterPro"/>
</dbReference>
<reference evidence="13 14" key="1">
    <citation type="journal article" date="2019" name="Biochem. Eng. J.">
        <title>Metabolic engineering of the marine bacteria Neptunomonas concharum for the production of acetoin and meso-2,3-butanediol from acetate.</title>
        <authorList>
            <person name="Li W."/>
            <person name="Pu N."/>
            <person name="Liu C.-X."/>
            <person name="Yuan Q.-P."/>
            <person name="Li Z.-J."/>
        </authorList>
    </citation>
    <scope>NUCLEOTIDE SEQUENCE [LARGE SCALE GENOMIC DNA]</scope>
    <source>
        <strain evidence="13 14">JCM17730</strain>
    </source>
</reference>
<evidence type="ECO:0000256" key="11">
    <source>
        <dbReference type="RuleBase" id="RU362031"/>
    </source>
</evidence>
<dbReference type="EMBL" id="CP043869">
    <property type="protein sequence ID" value="QEQ95720.1"/>
    <property type="molecule type" value="Genomic_DNA"/>
</dbReference>
<name>A0A5P1R7W0_9GAMM</name>
<evidence type="ECO:0000256" key="5">
    <source>
        <dbReference type="ARBA" id="ARBA00022692"/>
    </source>
</evidence>
<organism evidence="13 14">
    <name type="scientific">Neptunomonas concharum</name>
    <dbReference type="NCBI Taxonomy" id="1031538"/>
    <lineage>
        <taxon>Bacteria</taxon>
        <taxon>Pseudomonadati</taxon>
        <taxon>Pseudomonadota</taxon>
        <taxon>Gammaproteobacteria</taxon>
        <taxon>Oceanospirillales</taxon>
        <taxon>Oceanospirillaceae</taxon>
        <taxon>Neptunomonas</taxon>
    </lineage>
</organism>
<comment type="subcellular location">
    <subcellularLocation>
        <location evidence="2">Membrane</location>
        <topology evidence="2">Multi-pass membrane protein</topology>
    </subcellularLocation>
</comment>
<dbReference type="CDD" id="cd06163">
    <property type="entry name" value="S2P-M50_PDZ_RseP-like"/>
    <property type="match status" value="1"/>
</dbReference>
<feature type="transmembrane region" description="Helical" evidence="11">
    <location>
        <begin position="383"/>
        <end position="412"/>
    </location>
</feature>
<dbReference type="CDD" id="cd23081">
    <property type="entry name" value="cpPDZ_EcRseP-like"/>
    <property type="match status" value="1"/>
</dbReference>
<keyword evidence="6 11" id="KW-0378">Hydrolase</keyword>